<dbReference type="Proteomes" id="UP001254770">
    <property type="component" value="Unassembled WGS sequence"/>
</dbReference>
<accession>A0AAW8T3V3</accession>
<comment type="caution">
    <text evidence="1">The sequence shown here is derived from an EMBL/GenBank/DDBJ whole genome shotgun (WGS) entry which is preliminary data.</text>
</comment>
<protein>
    <submittedName>
        <fullName evidence="1">Uncharacterized protein</fullName>
    </submittedName>
</protein>
<dbReference type="RefSeq" id="WP_311816565.1">
    <property type="nucleotide sequence ID" value="NZ_JARPXG010000006.1"/>
</dbReference>
<organism evidence="1 2">
    <name type="scientific">Enterococcus raffinosus</name>
    <dbReference type="NCBI Taxonomy" id="71452"/>
    <lineage>
        <taxon>Bacteria</taxon>
        <taxon>Bacillati</taxon>
        <taxon>Bacillota</taxon>
        <taxon>Bacilli</taxon>
        <taxon>Lactobacillales</taxon>
        <taxon>Enterococcaceae</taxon>
        <taxon>Enterococcus</taxon>
    </lineage>
</organism>
<name>A0AAW8T3V3_9ENTE</name>
<proteinExistence type="predicted"/>
<evidence type="ECO:0000313" key="1">
    <source>
        <dbReference type="EMBL" id="MDT2543186.1"/>
    </source>
</evidence>
<gene>
    <name evidence="1" type="ORF">P7D69_02355</name>
</gene>
<sequence>MDEMLKNELNKFKVVDSRCGGGELEYVLITDTKDHREQLNYLLCAINTWAYVPERFSPSMYEFLNFCEKECKGYLDLTHLIYNFIQNVDLEKIGFNQKKNQWELVNY</sequence>
<reference evidence="1" key="1">
    <citation type="submission" date="2023-03" db="EMBL/GenBank/DDBJ databases">
        <authorList>
            <person name="Shen W."/>
            <person name="Cai J."/>
        </authorList>
    </citation>
    <scope>NUCLEOTIDE SEQUENCE</scope>
    <source>
        <strain evidence="1">Y15</strain>
    </source>
</reference>
<dbReference type="EMBL" id="JARPXL010000001">
    <property type="protein sequence ID" value="MDT2543186.1"/>
    <property type="molecule type" value="Genomic_DNA"/>
</dbReference>
<evidence type="ECO:0000313" key="2">
    <source>
        <dbReference type="Proteomes" id="UP001254770"/>
    </source>
</evidence>
<dbReference type="AlphaFoldDB" id="A0AAW8T3V3"/>